<dbReference type="InterPro" id="IPR000644">
    <property type="entry name" value="CBS_dom"/>
</dbReference>
<dbReference type="PROSITE" id="PS51371">
    <property type="entry name" value="CBS"/>
    <property type="match status" value="1"/>
</dbReference>
<sequence length="310" mass="35062">MGSNYFRSRIEGYRWLRSDGKPSFSTRVYRVEKELERLAKKILVSVSQTSPVLDAIEKMYTFQEEQLLVLHGESNFSGLVTSENVIDYLGGGELYNIVMDRHGGEIHSALNEQVKTIMIKESPFVYINEKLPDVISSMIKNKTRALPVLYKDNTVYGIITQRDIVMLLAEKRTGVKAGEICSPIISVNSLDPLIVGMKMLVQTSLDSIYVKNEMDQIIGTLDSSGIVQLFGSHEAFKFVKKGYLTEVNSIPIKDVMQFNIERVYKQVDMGDVISKMFNKKLKTVLVTDENDEDIGMITFDDAFFVLALPI</sequence>
<keyword evidence="1 2" id="KW-0129">CBS domain</keyword>
<organism evidence="4">
    <name type="scientific">Fervidicoccus fontis</name>
    <dbReference type="NCBI Taxonomy" id="683846"/>
    <lineage>
        <taxon>Archaea</taxon>
        <taxon>Thermoproteota</taxon>
        <taxon>Thermoprotei</taxon>
        <taxon>Fervidicoccales</taxon>
        <taxon>Fervidicoccaceae</taxon>
        <taxon>Fervidicoccus</taxon>
    </lineage>
</organism>
<evidence type="ECO:0000256" key="1">
    <source>
        <dbReference type="ARBA" id="ARBA00023122"/>
    </source>
</evidence>
<dbReference type="AlphaFoldDB" id="A0A7C2Z2K3"/>
<dbReference type="Proteomes" id="UP000886076">
    <property type="component" value="Unassembled WGS sequence"/>
</dbReference>
<evidence type="ECO:0000256" key="2">
    <source>
        <dbReference type="PROSITE-ProRule" id="PRU00703"/>
    </source>
</evidence>
<dbReference type="InterPro" id="IPR051257">
    <property type="entry name" value="Diverse_CBS-Domain"/>
</dbReference>
<reference evidence="4" key="1">
    <citation type="journal article" date="2020" name="mSystems">
        <title>Genome- and Community-Level Interaction Insights into Carbon Utilization and Element Cycling Functions of Hydrothermarchaeota in Hydrothermal Sediment.</title>
        <authorList>
            <person name="Zhou Z."/>
            <person name="Liu Y."/>
            <person name="Xu W."/>
            <person name="Pan J."/>
            <person name="Luo Z.H."/>
            <person name="Li M."/>
        </authorList>
    </citation>
    <scope>NUCLEOTIDE SEQUENCE [LARGE SCALE GENOMIC DNA]</scope>
    <source>
        <strain evidence="4">SpSt-1261</strain>
    </source>
</reference>
<dbReference type="SMART" id="SM00116">
    <property type="entry name" value="CBS"/>
    <property type="match status" value="4"/>
</dbReference>
<gene>
    <name evidence="4" type="ORF">ENO39_01990</name>
</gene>
<feature type="domain" description="CBS" evidence="3">
    <location>
        <begin position="118"/>
        <end position="174"/>
    </location>
</feature>
<evidence type="ECO:0000313" key="4">
    <source>
        <dbReference type="EMBL" id="HEW63817.1"/>
    </source>
</evidence>
<dbReference type="Gene3D" id="3.10.580.10">
    <property type="entry name" value="CBS-domain"/>
    <property type="match status" value="2"/>
</dbReference>
<name>A0A7C2Z2K3_9CREN</name>
<dbReference type="Pfam" id="PF00571">
    <property type="entry name" value="CBS"/>
    <property type="match status" value="3"/>
</dbReference>
<dbReference type="RefSeq" id="WP_272985126.1">
    <property type="nucleotide sequence ID" value="NZ_DSFH01000035.1"/>
</dbReference>
<dbReference type="PANTHER" id="PTHR43080">
    <property type="entry name" value="CBS DOMAIN-CONTAINING PROTEIN CBSX3, MITOCHONDRIAL"/>
    <property type="match status" value="1"/>
</dbReference>
<dbReference type="InterPro" id="IPR046342">
    <property type="entry name" value="CBS_dom_sf"/>
</dbReference>
<dbReference type="EMBL" id="DSFH01000035">
    <property type="protein sequence ID" value="HEW63817.1"/>
    <property type="molecule type" value="Genomic_DNA"/>
</dbReference>
<proteinExistence type="predicted"/>
<accession>A0A7C2Z2K3</accession>
<dbReference type="PANTHER" id="PTHR43080:SF2">
    <property type="entry name" value="CBS DOMAIN-CONTAINING PROTEIN"/>
    <property type="match status" value="1"/>
</dbReference>
<dbReference type="SUPFAM" id="SSF54631">
    <property type="entry name" value="CBS-domain pair"/>
    <property type="match status" value="2"/>
</dbReference>
<evidence type="ECO:0000259" key="3">
    <source>
        <dbReference type="PROSITE" id="PS51371"/>
    </source>
</evidence>
<protein>
    <submittedName>
        <fullName evidence="4">CBS domain-containing protein</fullName>
    </submittedName>
</protein>
<comment type="caution">
    <text evidence="4">The sequence shown here is derived from an EMBL/GenBank/DDBJ whole genome shotgun (WGS) entry which is preliminary data.</text>
</comment>